<evidence type="ECO:0000259" key="10">
    <source>
        <dbReference type="PROSITE" id="PS51695"/>
    </source>
</evidence>
<comment type="caution">
    <text evidence="11">The sequence shown here is derived from an EMBL/GenBank/DDBJ whole genome shotgun (WGS) entry which is preliminary data.</text>
</comment>
<keyword evidence="3" id="KW-0479">Metal-binding</keyword>
<feature type="chain" id="PRO_5047004478" description="Peptidase S53 domain-containing protein" evidence="9">
    <location>
        <begin position="23"/>
        <end position="1009"/>
    </location>
</feature>
<dbReference type="InterPro" id="IPR050819">
    <property type="entry name" value="Tripeptidyl-peptidase_I"/>
</dbReference>
<feature type="domain" description="Peptidase S53" evidence="10">
    <location>
        <begin position="235"/>
        <end position="658"/>
    </location>
</feature>
<keyword evidence="7" id="KW-0865">Zymogen</keyword>
<name>A0ABP5F8Z7_9ACTN</name>
<dbReference type="EMBL" id="BAAAQN010000007">
    <property type="protein sequence ID" value="GAA2021268.1"/>
    <property type="molecule type" value="Genomic_DNA"/>
</dbReference>
<evidence type="ECO:0000256" key="5">
    <source>
        <dbReference type="ARBA" id="ARBA00022825"/>
    </source>
</evidence>
<comment type="cofactor">
    <cofactor evidence="1">
        <name>Ca(2+)</name>
        <dbReference type="ChEBI" id="CHEBI:29108"/>
    </cofactor>
</comment>
<dbReference type="InterPro" id="IPR015366">
    <property type="entry name" value="S53_propep"/>
</dbReference>
<evidence type="ECO:0000256" key="7">
    <source>
        <dbReference type="ARBA" id="ARBA00023145"/>
    </source>
</evidence>
<accession>A0ABP5F8Z7</accession>
<dbReference type="InterPro" id="IPR030400">
    <property type="entry name" value="Sedolisin_dom"/>
</dbReference>
<dbReference type="PROSITE" id="PS00138">
    <property type="entry name" value="SUBTILASE_SER"/>
    <property type="match status" value="1"/>
</dbReference>
<dbReference type="Pfam" id="PF09286">
    <property type="entry name" value="Pro-kuma_activ"/>
    <property type="match status" value="1"/>
</dbReference>
<evidence type="ECO:0000256" key="2">
    <source>
        <dbReference type="ARBA" id="ARBA00022670"/>
    </source>
</evidence>
<keyword evidence="6" id="KW-0106">Calcium</keyword>
<dbReference type="Gene3D" id="3.40.50.12090">
    <property type="match status" value="1"/>
</dbReference>
<evidence type="ECO:0000313" key="12">
    <source>
        <dbReference type="Proteomes" id="UP001500751"/>
    </source>
</evidence>
<evidence type="ECO:0000256" key="3">
    <source>
        <dbReference type="ARBA" id="ARBA00022723"/>
    </source>
</evidence>
<dbReference type="Pfam" id="PF04122">
    <property type="entry name" value="CW_binding_2"/>
    <property type="match status" value="3"/>
</dbReference>
<feature type="region of interest" description="Disordered" evidence="8">
    <location>
        <begin position="406"/>
        <end position="431"/>
    </location>
</feature>
<keyword evidence="2" id="KW-0645">Protease</keyword>
<keyword evidence="5" id="KW-0720">Serine protease</keyword>
<evidence type="ECO:0000256" key="6">
    <source>
        <dbReference type="ARBA" id="ARBA00022837"/>
    </source>
</evidence>
<dbReference type="InterPro" id="IPR023828">
    <property type="entry name" value="Peptidase_S8_Ser-AS"/>
</dbReference>
<evidence type="ECO:0000313" key="11">
    <source>
        <dbReference type="EMBL" id="GAA2021268.1"/>
    </source>
</evidence>
<keyword evidence="4" id="KW-0378">Hydrolase</keyword>
<evidence type="ECO:0000256" key="8">
    <source>
        <dbReference type="SAM" id="MobiDB-lite"/>
    </source>
</evidence>
<organism evidence="11 12">
    <name type="scientific">Catenulispora yoronensis</name>
    <dbReference type="NCBI Taxonomy" id="450799"/>
    <lineage>
        <taxon>Bacteria</taxon>
        <taxon>Bacillati</taxon>
        <taxon>Actinomycetota</taxon>
        <taxon>Actinomycetes</taxon>
        <taxon>Catenulisporales</taxon>
        <taxon>Catenulisporaceae</taxon>
        <taxon>Catenulispora</taxon>
    </lineage>
</organism>
<dbReference type="PROSITE" id="PS51695">
    <property type="entry name" value="SEDOLISIN"/>
    <property type="match status" value="1"/>
</dbReference>
<evidence type="ECO:0000256" key="1">
    <source>
        <dbReference type="ARBA" id="ARBA00001913"/>
    </source>
</evidence>
<dbReference type="SUPFAM" id="SSF52743">
    <property type="entry name" value="Subtilisin-like"/>
    <property type="match status" value="1"/>
</dbReference>
<dbReference type="CDD" id="cd04056">
    <property type="entry name" value="Peptidases_S53"/>
    <property type="match status" value="1"/>
</dbReference>
<proteinExistence type="predicted"/>
<gene>
    <name evidence="11" type="ORF">GCM10009839_17740</name>
</gene>
<dbReference type="SMART" id="SM00944">
    <property type="entry name" value="Pro-kuma_activ"/>
    <property type="match status" value="1"/>
</dbReference>
<keyword evidence="9" id="KW-0732">Signal</keyword>
<protein>
    <recommendedName>
        <fullName evidence="10">Peptidase S53 domain-containing protein</fullName>
    </recommendedName>
</protein>
<feature type="compositionally biased region" description="Polar residues" evidence="8">
    <location>
        <begin position="415"/>
        <end position="431"/>
    </location>
</feature>
<dbReference type="SUPFAM" id="SSF54897">
    <property type="entry name" value="Protease propeptides/inhibitors"/>
    <property type="match status" value="1"/>
</dbReference>
<dbReference type="Proteomes" id="UP001500751">
    <property type="component" value="Unassembled WGS sequence"/>
</dbReference>
<dbReference type="InterPro" id="IPR036852">
    <property type="entry name" value="Peptidase_S8/S53_dom_sf"/>
</dbReference>
<dbReference type="PANTHER" id="PTHR14218">
    <property type="entry name" value="PROTEASE S8 TRIPEPTIDYL PEPTIDASE I CLN2"/>
    <property type="match status" value="1"/>
</dbReference>
<evidence type="ECO:0000256" key="4">
    <source>
        <dbReference type="ARBA" id="ARBA00022801"/>
    </source>
</evidence>
<feature type="signal peptide" evidence="9">
    <location>
        <begin position="1"/>
        <end position="22"/>
    </location>
</feature>
<dbReference type="Gene3D" id="3.40.50.200">
    <property type="entry name" value="Peptidase S8/S53 domain"/>
    <property type="match status" value="1"/>
</dbReference>
<keyword evidence="12" id="KW-1185">Reference proteome</keyword>
<sequence>MIAGVIPVAVALVAASASAALAQTEPQAKNHSKVLDETHPQWATADADRGALPAGQQISTRIYLAGQDPAGMAAAARAVADPKSSSYRHYLTPEQIQAEFGATPAQIAAVQGWLTGAGLTVTGVRGEWIDAVGDSAAVRRAFGTQVKNFQRADGSVKYAAASAAVVPADVAGYVVGISGLTQSSIRVHADSAKANAVSAASASSAQSCAAYWGENTTSAFPPGTTPGPSPLLPCSYTPKQLRDAYGVTASGMTGKGATIAVVDWYASPTALSDANQFAVAHGDAAFRSGQYTEYFDTSKYSHQAECGDPTEEESLDVEMAHGLAPDANVVYVGANSCYDQDLMDAEADIVDRQLADVVSNSWGAIMHGTDGNIDPAVMAAYDRIFQQGALEGIGFTFSTGDCGDDDPANKDGGATNCSGNSARKQTEWPASSQWVTSVGGTTLATNAQGGYAWETTMGDNVAIANSGDAAWSPVNGQKVPFAFYFGGGGGTSEDVPQPWYQAGAVPASLADRAVNGTTHAMRTVPDVAMNGSLATSVLVGVTDSGNPYSEFGMGGTSVAAPTFAALQADAKQSAGHPIGFANPSLYALSGTSAFHDVTGTVAGQPSVIEGVHVLSNGTTGVMFRAGQDTSLAGAVGYDTATGLGSPAAGLVTRLGTVTPIPPPTTPPTTPPTVPPTTPPIVPPTTPPTTGTGVPVVNRVAGADRYATAIQVSQTSFPKAGSAPAVVLATAENFPDALSGVPLATAKGAPLLLSPSAASDPRVVAELRRVLAPGGTVYVLGGVNAVSDQAVAALGLPGDQIKRIAGGDRFATSLAIAHALGNPGGNVVLATGRNFPDALAAGPFAAVYGGSASGSATATPAAILLTDDTKLTPAIAGYVAHAHSVAAVGGQAVTAAAGLPNRDAAAQFQGTDRWSTSAKVAAAFPAPTTAGVATGMKFADALTGAAMLAAAHSPLLLTDATALPDATAKALHGLEKALAGRAVEVFGGPLAVSDAVEAQIAKAVGGRVEK</sequence>
<dbReference type="PANTHER" id="PTHR14218:SF15">
    <property type="entry name" value="TRIPEPTIDYL-PEPTIDASE 1"/>
    <property type="match status" value="1"/>
</dbReference>
<dbReference type="CDD" id="cd11377">
    <property type="entry name" value="Pro-peptidase_S53"/>
    <property type="match status" value="1"/>
</dbReference>
<dbReference type="InterPro" id="IPR007253">
    <property type="entry name" value="Cell_wall-bd_2"/>
</dbReference>
<reference evidence="12" key="1">
    <citation type="journal article" date="2019" name="Int. J. Syst. Evol. Microbiol.">
        <title>The Global Catalogue of Microorganisms (GCM) 10K type strain sequencing project: providing services to taxonomists for standard genome sequencing and annotation.</title>
        <authorList>
            <consortium name="The Broad Institute Genomics Platform"/>
            <consortium name="The Broad Institute Genome Sequencing Center for Infectious Disease"/>
            <person name="Wu L."/>
            <person name="Ma J."/>
        </authorList>
    </citation>
    <scope>NUCLEOTIDE SEQUENCE [LARGE SCALE GENOMIC DNA]</scope>
    <source>
        <strain evidence="12">JCM 16014</strain>
    </source>
</reference>
<evidence type="ECO:0000256" key="9">
    <source>
        <dbReference type="SAM" id="SignalP"/>
    </source>
</evidence>